<feature type="domain" description="AMP-dependent synthetase/ligase" evidence="3">
    <location>
        <begin position="90"/>
        <end position="492"/>
    </location>
</feature>
<dbReference type="PANTHER" id="PTHR43201:SF5">
    <property type="entry name" value="MEDIUM-CHAIN ACYL-COA LIGASE ACSF2, MITOCHONDRIAL"/>
    <property type="match status" value="1"/>
</dbReference>
<name>A0ABU2WDM9_9ACTN</name>
<reference evidence="6" key="1">
    <citation type="submission" date="2023-07" db="EMBL/GenBank/DDBJ databases">
        <title>30 novel species of actinomycetes from the DSMZ collection.</title>
        <authorList>
            <person name="Nouioui I."/>
        </authorList>
    </citation>
    <scope>NUCLEOTIDE SEQUENCE [LARGE SCALE GENOMIC DNA]</scope>
    <source>
        <strain evidence="6">DSM 40932</strain>
    </source>
</reference>
<evidence type="ECO:0000259" key="3">
    <source>
        <dbReference type="Pfam" id="PF00501"/>
    </source>
</evidence>
<evidence type="ECO:0000256" key="2">
    <source>
        <dbReference type="ARBA" id="ARBA00022598"/>
    </source>
</evidence>
<dbReference type="Pfam" id="PF13193">
    <property type="entry name" value="AMP-binding_C"/>
    <property type="match status" value="1"/>
</dbReference>
<evidence type="ECO:0000313" key="5">
    <source>
        <dbReference type="EMBL" id="MDT0495414.1"/>
    </source>
</evidence>
<organism evidence="5 6">
    <name type="scientific">Streptomyces stephensoniae</name>
    <dbReference type="NCBI Taxonomy" id="3375367"/>
    <lineage>
        <taxon>Bacteria</taxon>
        <taxon>Bacillati</taxon>
        <taxon>Actinomycetota</taxon>
        <taxon>Actinomycetes</taxon>
        <taxon>Kitasatosporales</taxon>
        <taxon>Streptomycetaceae</taxon>
        <taxon>Streptomyces</taxon>
    </lineage>
</organism>
<dbReference type="Gene3D" id="3.40.50.980">
    <property type="match status" value="2"/>
</dbReference>
<dbReference type="Pfam" id="PF00501">
    <property type="entry name" value="AMP-binding"/>
    <property type="match status" value="1"/>
</dbReference>
<dbReference type="EMBL" id="JAVRFG010000083">
    <property type="protein sequence ID" value="MDT0495414.1"/>
    <property type="molecule type" value="Genomic_DNA"/>
</dbReference>
<gene>
    <name evidence="5" type="ORF">RM717_33535</name>
</gene>
<dbReference type="PANTHER" id="PTHR43201">
    <property type="entry name" value="ACYL-COA SYNTHETASE"/>
    <property type="match status" value="1"/>
</dbReference>
<proteinExistence type="inferred from homology"/>
<feature type="domain" description="AMP-binding enzyme C-terminal" evidence="4">
    <location>
        <begin position="543"/>
        <end position="620"/>
    </location>
</feature>
<keyword evidence="6" id="KW-1185">Reference proteome</keyword>
<dbReference type="Proteomes" id="UP001180556">
    <property type="component" value="Unassembled WGS sequence"/>
</dbReference>
<comment type="similarity">
    <text evidence="1">Belongs to the ATP-dependent AMP-binding enzyme family.</text>
</comment>
<dbReference type="InterPro" id="IPR020845">
    <property type="entry name" value="AMP-binding_CS"/>
</dbReference>
<dbReference type="Gene3D" id="2.30.38.10">
    <property type="entry name" value="Luciferase, Domain 3"/>
    <property type="match status" value="1"/>
</dbReference>
<evidence type="ECO:0000256" key="1">
    <source>
        <dbReference type="ARBA" id="ARBA00006432"/>
    </source>
</evidence>
<evidence type="ECO:0000313" key="6">
    <source>
        <dbReference type="Proteomes" id="UP001180556"/>
    </source>
</evidence>
<dbReference type="Gene3D" id="3.30.300.30">
    <property type="match status" value="1"/>
</dbReference>
<protein>
    <submittedName>
        <fullName evidence="5">AMP-binding protein</fullName>
    </submittedName>
</protein>
<dbReference type="InterPro" id="IPR000873">
    <property type="entry name" value="AMP-dep_synth/lig_dom"/>
</dbReference>
<keyword evidence="2" id="KW-0436">Ligase</keyword>
<dbReference type="RefSeq" id="WP_311606099.1">
    <property type="nucleotide sequence ID" value="NZ_JAVRFG010000083.1"/>
</dbReference>
<dbReference type="SUPFAM" id="SSF56801">
    <property type="entry name" value="Acetyl-CoA synthetase-like"/>
    <property type="match status" value="1"/>
</dbReference>
<sequence length="637" mass="66939">MSTAARERPVLEGATVSAVEGASAPVPAGATASVAEGTTASVPAGATASAAEGTTASVPAEATASVPAGRAAEYRRRGWWRSETFLDDLHRQAQERPHHLAIAGRRVAESRTDTLTYAELDRLTDRFALALLELDVRRGDFVAVQLPNRWEMVPLIFASIRVGAVIIPISPICTEEELRHRLGLTGARVCVTLPEWSGTPLAEIATRLKDELPTLEHVLVVDAPRPPTGALPFHEHFVAEEREEHEGAAIRLDGLALGADDPFVVLFTSGTTGPSKGVLHSQNTVHSAVRGYVDAFGAGDGKDGGKGQDWVAAVSTPLVHYSGFAQGVLAGVMLGGTVAFQDVRRNEALLDLVERYGATLLYGPPATLADVAASQRAERRDTSTLLHVVIGSAPVLQELADEVHETLGARAHSLWGMSENGPVTTTRPEDPEGWAARSNGRAIEAMETRIKTSEAYGSGGGGGGAYGNGGAGATGAVGRLKVRGASLALGYHRRPEAFAAELDEDGWFDTGDLARDDGRGGIRIIGRARDAVLRDGQVAPMTELEAVIGSHPKATEAALVGLEPVGGEGALIVAVVVPRGGEGPTLDEVRARVTEAGHDARFLPDRVELVPALPKTLTGKVRKAELRERYAPTTAPA</sequence>
<dbReference type="InterPro" id="IPR025110">
    <property type="entry name" value="AMP-bd_C"/>
</dbReference>
<dbReference type="InterPro" id="IPR045851">
    <property type="entry name" value="AMP-bd_C_sf"/>
</dbReference>
<accession>A0ABU2WDM9</accession>
<dbReference type="PROSITE" id="PS00455">
    <property type="entry name" value="AMP_BINDING"/>
    <property type="match status" value="1"/>
</dbReference>
<evidence type="ECO:0000259" key="4">
    <source>
        <dbReference type="Pfam" id="PF13193"/>
    </source>
</evidence>
<comment type="caution">
    <text evidence="5">The sequence shown here is derived from an EMBL/GenBank/DDBJ whole genome shotgun (WGS) entry which is preliminary data.</text>
</comment>